<feature type="signal peptide" evidence="2">
    <location>
        <begin position="1"/>
        <end position="25"/>
    </location>
</feature>
<dbReference type="OrthoDB" id="290953at2"/>
<reference evidence="3 4" key="1">
    <citation type="submission" date="2019-02" db="EMBL/GenBank/DDBJ databases">
        <title>Deep-cultivation of Planctomycetes and their phenomic and genomic characterization uncovers novel biology.</title>
        <authorList>
            <person name="Wiegand S."/>
            <person name="Jogler M."/>
            <person name="Boedeker C."/>
            <person name="Pinto D."/>
            <person name="Vollmers J."/>
            <person name="Rivas-Marin E."/>
            <person name="Kohn T."/>
            <person name="Peeters S.H."/>
            <person name="Heuer A."/>
            <person name="Rast P."/>
            <person name="Oberbeckmann S."/>
            <person name="Bunk B."/>
            <person name="Jeske O."/>
            <person name="Meyerdierks A."/>
            <person name="Storesund J.E."/>
            <person name="Kallscheuer N."/>
            <person name="Luecker S."/>
            <person name="Lage O.M."/>
            <person name="Pohl T."/>
            <person name="Merkel B.J."/>
            <person name="Hornburger P."/>
            <person name="Mueller R.-W."/>
            <person name="Bruemmer F."/>
            <person name="Labrenz M."/>
            <person name="Spormann A.M."/>
            <person name="Op den Camp H."/>
            <person name="Overmann J."/>
            <person name="Amann R."/>
            <person name="Jetten M.S.M."/>
            <person name="Mascher T."/>
            <person name="Medema M.H."/>
            <person name="Devos D.P."/>
            <person name="Kaster A.-K."/>
            <person name="Ovreas L."/>
            <person name="Rohde M."/>
            <person name="Galperin M.Y."/>
            <person name="Jogler C."/>
        </authorList>
    </citation>
    <scope>NUCLEOTIDE SEQUENCE [LARGE SCALE GENOMIC DNA]</scope>
    <source>
        <strain evidence="3 4">ETA_A1</strain>
    </source>
</reference>
<feature type="chain" id="PRO_5021713793" evidence="2">
    <location>
        <begin position="26"/>
        <end position="142"/>
    </location>
</feature>
<name>A0A517XV16_9BACT</name>
<dbReference type="AlphaFoldDB" id="A0A517XV16"/>
<protein>
    <submittedName>
        <fullName evidence="3">Uncharacterized protein</fullName>
    </submittedName>
</protein>
<dbReference type="Proteomes" id="UP000319576">
    <property type="component" value="Chromosome"/>
</dbReference>
<dbReference type="KEGG" id="uli:ETAA1_33120"/>
<evidence type="ECO:0000256" key="1">
    <source>
        <dbReference type="SAM" id="MobiDB-lite"/>
    </source>
</evidence>
<gene>
    <name evidence="3" type="ORF">ETAA1_33120</name>
</gene>
<dbReference type="RefSeq" id="WP_145240220.1">
    <property type="nucleotide sequence ID" value="NZ_CP036273.1"/>
</dbReference>
<accession>A0A517XV16</accession>
<feature type="region of interest" description="Disordered" evidence="1">
    <location>
        <begin position="92"/>
        <end position="111"/>
    </location>
</feature>
<dbReference type="EMBL" id="CP036273">
    <property type="protein sequence ID" value="QDU21345.1"/>
    <property type="molecule type" value="Genomic_DNA"/>
</dbReference>
<proteinExistence type="predicted"/>
<keyword evidence="4" id="KW-1185">Reference proteome</keyword>
<sequence length="142" mass="14864" precursor="true">MRNVFGLVVAAGFGLMAVVSSGVQAQEVGPHKMPVAEWGDEEYHVEVIPDAKAGTVTLLVYGDHDDLHKAKRKAIDAKSISVAFKSPALTVKAAPSPDKGDPAGKSSRFVGKAEGLDKLGKLEGTVSGKVGSKVYSGDFKQK</sequence>
<organism evidence="3 4">
    <name type="scientific">Urbifossiella limnaea</name>
    <dbReference type="NCBI Taxonomy" id="2528023"/>
    <lineage>
        <taxon>Bacteria</taxon>
        <taxon>Pseudomonadati</taxon>
        <taxon>Planctomycetota</taxon>
        <taxon>Planctomycetia</taxon>
        <taxon>Gemmatales</taxon>
        <taxon>Gemmataceae</taxon>
        <taxon>Urbifossiella</taxon>
    </lineage>
</organism>
<evidence type="ECO:0000256" key="2">
    <source>
        <dbReference type="SAM" id="SignalP"/>
    </source>
</evidence>
<evidence type="ECO:0000313" key="4">
    <source>
        <dbReference type="Proteomes" id="UP000319576"/>
    </source>
</evidence>
<keyword evidence="2" id="KW-0732">Signal</keyword>
<evidence type="ECO:0000313" key="3">
    <source>
        <dbReference type="EMBL" id="QDU21345.1"/>
    </source>
</evidence>